<comment type="caution">
    <text evidence="2">The sequence shown here is derived from an EMBL/GenBank/DDBJ whole genome shotgun (WGS) entry which is preliminary data.</text>
</comment>
<dbReference type="Proteomes" id="UP000682403">
    <property type="component" value="Unassembled WGS sequence"/>
</dbReference>
<protein>
    <submittedName>
        <fullName evidence="2">Polysaccharide pyruvyl transferase family protein</fullName>
    </submittedName>
</protein>
<evidence type="ECO:0000313" key="3">
    <source>
        <dbReference type="Proteomes" id="UP000682403"/>
    </source>
</evidence>
<organism evidence="2 3">
    <name type="scientific">Metabacillus flavus</name>
    <dbReference type="NCBI Taxonomy" id="2823519"/>
    <lineage>
        <taxon>Bacteria</taxon>
        <taxon>Bacillati</taxon>
        <taxon>Bacillota</taxon>
        <taxon>Bacilli</taxon>
        <taxon>Bacillales</taxon>
        <taxon>Bacillaceae</taxon>
        <taxon>Metabacillus</taxon>
    </lineage>
</organism>
<gene>
    <name evidence="2" type="ORF">J9317_03765</name>
</gene>
<feature type="domain" description="Polysaccharide pyruvyl transferase" evidence="1">
    <location>
        <begin position="14"/>
        <end position="291"/>
    </location>
</feature>
<evidence type="ECO:0000313" key="2">
    <source>
        <dbReference type="EMBL" id="MBS2967892.1"/>
    </source>
</evidence>
<evidence type="ECO:0000259" key="1">
    <source>
        <dbReference type="Pfam" id="PF04230"/>
    </source>
</evidence>
<accession>A0ABS5LAZ2</accession>
<name>A0ABS5LAZ2_9BACI</name>
<proteinExistence type="predicted"/>
<dbReference type="EMBL" id="JAGVRK010000001">
    <property type="protein sequence ID" value="MBS2967892.1"/>
    <property type="molecule type" value="Genomic_DNA"/>
</dbReference>
<dbReference type="PANTHER" id="PTHR36836">
    <property type="entry name" value="COLANIC ACID BIOSYNTHESIS PROTEIN WCAK"/>
    <property type="match status" value="1"/>
</dbReference>
<keyword evidence="2" id="KW-0808">Transferase</keyword>
<keyword evidence="3" id="KW-1185">Reference proteome</keyword>
<sequence>MKRILYIGWLGYKNLGDELMFDLFKEQFSSLGEGYKLDAVNNEPVYLDRYPLDSYDLIVLGGGSILSGPQHFIQPSLINTLHKAVRSDKKVMIWGSGIDWVPKPLHAALQEKREWKFTGHEDLYRKTKEVFEKAIWAGVRGPLTEGLLKNLGVSPEKIHVSGDPGFLLKKAEEDFTKPVQKIIGVNWGTTYNMLYGNDENKVEDQLAAALKGFIKKGYKVYLYTVWSVDLPAAERLYEKINEREDVVLDKHLYHQDELISLLEDFSFTINFKLHPNFLSLAAHVPFAALGYRFKVFDFVKSIDLEELVISTDSNDITAELAKAELYISQNRDRIVEKMKFWQAYYRYQMTKPFEQQLYL</sequence>
<dbReference type="PANTHER" id="PTHR36836:SF1">
    <property type="entry name" value="COLANIC ACID BIOSYNTHESIS PROTEIN WCAK"/>
    <property type="match status" value="1"/>
</dbReference>
<dbReference type="RefSeq" id="WP_211556550.1">
    <property type="nucleotide sequence ID" value="NZ_JAGVRK010000001.1"/>
</dbReference>
<dbReference type="GO" id="GO:0016740">
    <property type="term" value="F:transferase activity"/>
    <property type="evidence" value="ECO:0007669"/>
    <property type="project" value="UniProtKB-KW"/>
</dbReference>
<dbReference type="Pfam" id="PF04230">
    <property type="entry name" value="PS_pyruv_trans"/>
    <property type="match status" value="1"/>
</dbReference>
<dbReference type="InterPro" id="IPR007345">
    <property type="entry name" value="Polysacch_pyruvyl_Trfase"/>
</dbReference>
<reference evidence="2 3" key="1">
    <citation type="submission" date="2021-04" db="EMBL/GenBank/DDBJ databases">
        <title>Metabacillus sp. strain KIGAM252 whole genome sequence.</title>
        <authorList>
            <person name="Seo M.-J."/>
            <person name="Cho E.-S."/>
            <person name="Hwang C.Y."/>
            <person name="Yoon D.J."/>
        </authorList>
    </citation>
    <scope>NUCLEOTIDE SEQUENCE [LARGE SCALE GENOMIC DNA]</scope>
    <source>
        <strain evidence="2 3">KIGAM252</strain>
    </source>
</reference>